<dbReference type="SMART" id="SM00955">
    <property type="entry name" value="RNB"/>
    <property type="match status" value="1"/>
</dbReference>
<organism evidence="2 3">
    <name type="scientific">Pholiota conissans</name>
    <dbReference type="NCBI Taxonomy" id="109636"/>
    <lineage>
        <taxon>Eukaryota</taxon>
        <taxon>Fungi</taxon>
        <taxon>Dikarya</taxon>
        <taxon>Basidiomycota</taxon>
        <taxon>Agaricomycotina</taxon>
        <taxon>Agaricomycetes</taxon>
        <taxon>Agaricomycetidae</taxon>
        <taxon>Agaricales</taxon>
        <taxon>Agaricineae</taxon>
        <taxon>Strophariaceae</taxon>
        <taxon>Pholiota</taxon>
    </lineage>
</organism>
<accession>A0A9P5ZCH2</accession>
<name>A0A9P5ZCH2_9AGAR</name>
<proteinExistence type="predicted"/>
<dbReference type="PANTHER" id="PTHR23355">
    <property type="entry name" value="RIBONUCLEASE"/>
    <property type="match status" value="1"/>
</dbReference>
<dbReference type="PANTHER" id="PTHR23355:SF65">
    <property type="entry name" value="EXORIBONUCLEASE CYT-4, PUTATIVE (AFU_ORTHOLOGUE AFUA_7G01550)-RELATED"/>
    <property type="match status" value="1"/>
</dbReference>
<dbReference type="GO" id="GO:0000175">
    <property type="term" value="F:3'-5'-RNA exonuclease activity"/>
    <property type="evidence" value="ECO:0007669"/>
    <property type="project" value="TreeGrafter"/>
</dbReference>
<reference evidence="2" key="1">
    <citation type="submission" date="2020-11" db="EMBL/GenBank/DDBJ databases">
        <authorList>
            <consortium name="DOE Joint Genome Institute"/>
            <person name="Ahrendt S."/>
            <person name="Riley R."/>
            <person name="Andreopoulos W."/>
            <person name="Labutti K."/>
            <person name="Pangilinan J."/>
            <person name="Ruiz-Duenas F.J."/>
            <person name="Barrasa J.M."/>
            <person name="Sanchez-Garcia M."/>
            <person name="Camarero S."/>
            <person name="Miyauchi S."/>
            <person name="Serrano A."/>
            <person name="Linde D."/>
            <person name="Babiker R."/>
            <person name="Drula E."/>
            <person name="Ayuso-Fernandez I."/>
            <person name="Pacheco R."/>
            <person name="Padilla G."/>
            <person name="Ferreira P."/>
            <person name="Barriuso J."/>
            <person name="Kellner H."/>
            <person name="Castanera R."/>
            <person name="Alfaro M."/>
            <person name="Ramirez L."/>
            <person name="Pisabarro A.G."/>
            <person name="Kuo A."/>
            <person name="Tritt A."/>
            <person name="Lipzen A."/>
            <person name="He G."/>
            <person name="Yan M."/>
            <person name="Ng V."/>
            <person name="Cullen D."/>
            <person name="Martin F."/>
            <person name="Rosso M.-N."/>
            <person name="Henrissat B."/>
            <person name="Hibbett D."/>
            <person name="Martinez A.T."/>
            <person name="Grigoriev I.V."/>
        </authorList>
    </citation>
    <scope>NUCLEOTIDE SEQUENCE</scope>
    <source>
        <strain evidence="2">CIRM-BRFM 674</strain>
    </source>
</reference>
<dbReference type="GO" id="GO:0003723">
    <property type="term" value="F:RNA binding"/>
    <property type="evidence" value="ECO:0007669"/>
    <property type="project" value="InterPro"/>
</dbReference>
<comment type="caution">
    <text evidence="2">The sequence shown here is derived from an EMBL/GenBank/DDBJ whole genome shotgun (WGS) entry which is preliminary data.</text>
</comment>
<keyword evidence="3" id="KW-1185">Reference proteome</keyword>
<dbReference type="EMBL" id="MU155137">
    <property type="protein sequence ID" value="KAF9485164.1"/>
    <property type="molecule type" value="Genomic_DNA"/>
</dbReference>
<feature type="domain" description="RNB" evidence="1">
    <location>
        <begin position="387"/>
        <end position="741"/>
    </location>
</feature>
<dbReference type="InterPro" id="IPR012340">
    <property type="entry name" value="NA-bd_OB-fold"/>
</dbReference>
<dbReference type="GO" id="GO:0006402">
    <property type="term" value="P:mRNA catabolic process"/>
    <property type="evidence" value="ECO:0007669"/>
    <property type="project" value="TreeGrafter"/>
</dbReference>
<gene>
    <name evidence="2" type="ORF">BDN70DRAFT_796331</name>
</gene>
<evidence type="ECO:0000259" key="1">
    <source>
        <dbReference type="SMART" id="SM00955"/>
    </source>
</evidence>
<dbReference type="InterPro" id="IPR050180">
    <property type="entry name" value="RNR_Ribonuclease"/>
</dbReference>
<dbReference type="SUPFAM" id="SSF50249">
    <property type="entry name" value="Nucleic acid-binding proteins"/>
    <property type="match status" value="1"/>
</dbReference>
<dbReference type="InterPro" id="IPR001900">
    <property type="entry name" value="RNase_II/R"/>
</dbReference>
<dbReference type="OrthoDB" id="2285229at2759"/>
<evidence type="ECO:0000313" key="3">
    <source>
        <dbReference type="Proteomes" id="UP000807469"/>
    </source>
</evidence>
<dbReference type="Pfam" id="PF00773">
    <property type="entry name" value="RNB"/>
    <property type="match status" value="1"/>
</dbReference>
<protein>
    <submittedName>
        <fullName evidence="2">RNB-domain-containing protein</fullName>
    </submittedName>
</protein>
<dbReference type="GO" id="GO:0000932">
    <property type="term" value="C:P-body"/>
    <property type="evidence" value="ECO:0007669"/>
    <property type="project" value="TreeGrafter"/>
</dbReference>
<sequence length="875" mass="99481">MSGKDIRDVEEAETQPQEADLELEEEMALAANFTPGTFVEIRRNERVTEGIVLASVLRDRTWRAVCLTTAGEILDALLTSIHFSIPNLISADLAKRCGQEVIAETPQARNARIEALRQLRSVTIQAEQAAQGSRMWDRQNITNLYDVIKNNDPTRWSTITIERATSLLYTEPGYINYYATHKYLMDRPIRYIADSGYIRNQQFRVRPERDIKEIQTVEKWITDYRFSPAEDGPYRTFRRKARNLLAKIGQRQILKTGPMTQTETKYPWDENDQVILSFLLRSLQKHTSNQRDPYRVGRNTIINDITRVEEVNDDFIHQTMILLGVIAPWQDLYALSPQLNPASDFSTKFPMEKEAEEIMRSSSRPTVTNTVLGPLDLQPHDPLDSVRHDFGKLRVFVIDDPTASELDDGVSLERIPGEPDKYWVHVHIADPARILHPGHALSHRARTQNQSMYFPSGYYPMLPPSLMHDPKFGLSLSNSSERTEPNRVLTLSAKLDSEGNILEHKLRAGILRNVRVTTYNDVNRALGIKVPPKIHPFGGSSDEPIGPPLTESDLADLRILMKLADDQVARRLRLGVIVPERTYAQVSFKTKVPDEIQSPYLVGANYRGFPEIDYAVTLSSNDDIGSRNLVSEMMKIGCRVASRVGLDHNIPFIRRCLQPFVWKVDEDFQKALELRTSQGYIPMKDFVKFDMFATSGYYSQSPDSHAQLGLFYGEGYSRATSPLRRYMDLVLHWQLHHILLGPNAPPRPPFTSEDIEKLIVEGSIQDLQIRRLHKANETFYALMYIKKISEDIARGANKSIGNPFARMPAWSLRLPVKDNTNSICCAVSLPELGIDAELQGLPHHYMDLPAGSELTVKLNSIQLGLRRTKMVVELA</sequence>
<dbReference type="Proteomes" id="UP000807469">
    <property type="component" value="Unassembled WGS sequence"/>
</dbReference>
<dbReference type="AlphaFoldDB" id="A0A9P5ZCH2"/>
<evidence type="ECO:0000313" key="2">
    <source>
        <dbReference type="EMBL" id="KAF9485164.1"/>
    </source>
</evidence>